<dbReference type="GO" id="GO:0005326">
    <property type="term" value="F:neurotransmitter transmembrane transporter activity"/>
    <property type="evidence" value="ECO:0007669"/>
    <property type="project" value="TreeGrafter"/>
</dbReference>
<reference evidence="6" key="1">
    <citation type="submission" date="2022-08" db="UniProtKB">
        <authorList>
            <consortium name="EnsemblMetazoa"/>
        </authorList>
    </citation>
    <scope>IDENTIFICATION</scope>
    <source>
        <strain evidence="6">05x7-T-G4-1.051#20</strain>
    </source>
</reference>
<organism evidence="6 7">
    <name type="scientific">Magallana gigas</name>
    <name type="common">Pacific oyster</name>
    <name type="synonym">Crassostrea gigas</name>
    <dbReference type="NCBI Taxonomy" id="29159"/>
    <lineage>
        <taxon>Eukaryota</taxon>
        <taxon>Metazoa</taxon>
        <taxon>Spiralia</taxon>
        <taxon>Lophotrochozoa</taxon>
        <taxon>Mollusca</taxon>
        <taxon>Bivalvia</taxon>
        <taxon>Autobranchia</taxon>
        <taxon>Pteriomorphia</taxon>
        <taxon>Ostreida</taxon>
        <taxon>Ostreoidea</taxon>
        <taxon>Ostreidae</taxon>
        <taxon>Magallana</taxon>
    </lineage>
</organism>
<dbReference type="AlphaFoldDB" id="A0A8W8I1S3"/>
<evidence type="ECO:0000313" key="7">
    <source>
        <dbReference type="Proteomes" id="UP000005408"/>
    </source>
</evidence>
<dbReference type="GO" id="GO:0005313">
    <property type="term" value="F:L-glutamate transmembrane transporter activity"/>
    <property type="evidence" value="ECO:0007669"/>
    <property type="project" value="TreeGrafter"/>
</dbReference>
<evidence type="ECO:0008006" key="8">
    <source>
        <dbReference type="Google" id="ProtNLM"/>
    </source>
</evidence>
<dbReference type="PANTHER" id="PTHR11662:SF456">
    <property type="entry name" value="VESICULAR GLUTAMATE TRANSPORTER, ISOFORM A"/>
    <property type="match status" value="1"/>
</dbReference>
<evidence type="ECO:0000256" key="3">
    <source>
        <dbReference type="ARBA" id="ARBA00022989"/>
    </source>
</evidence>
<dbReference type="EnsemblMetazoa" id="G11913.1">
    <property type="protein sequence ID" value="G11913.1:cds"/>
    <property type="gene ID" value="G11913"/>
</dbReference>
<dbReference type="GO" id="GO:0050803">
    <property type="term" value="P:regulation of synapse structure or activity"/>
    <property type="evidence" value="ECO:0007669"/>
    <property type="project" value="TreeGrafter"/>
</dbReference>
<dbReference type="Proteomes" id="UP000005408">
    <property type="component" value="Unassembled WGS sequence"/>
</dbReference>
<evidence type="ECO:0000256" key="5">
    <source>
        <dbReference type="SAM" id="Phobius"/>
    </source>
</evidence>
<name>A0A8W8I1S3_MAGGI</name>
<keyword evidence="4 5" id="KW-0472">Membrane</keyword>
<dbReference type="GO" id="GO:0060076">
    <property type="term" value="C:excitatory synapse"/>
    <property type="evidence" value="ECO:0007669"/>
    <property type="project" value="TreeGrafter"/>
</dbReference>
<sequence>MFDILQYNVSTFNSTVAYRVNPLDLSPQYASILTGVARLGQLGGSISTTLAGALREKNAESWQKILIITGSVHLFAVVIFTIFGSGKQQKWAQSIDRGLQRVKSDTVLEFFHRRLCTGMIKRRRKAMSLN</sequence>
<dbReference type="GO" id="GO:0035249">
    <property type="term" value="P:synaptic transmission, glutamatergic"/>
    <property type="evidence" value="ECO:0007669"/>
    <property type="project" value="TreeGrafter"/>
</dbReference>
<keyword evidence="2 5" id="KW-0812">Transmembrane</keyword>
<proteinExistence type="predicted"/>
<evidence type="ECO:0000256" key="2">
    <source>
        <dbReference type="ARBA" id="ARBA00022692"/>
    </source>
</evidence>
<dbReference type="PANTHER" id="PTHR11662">
    <property type="entry name" value="SOLUTE CARRIER FAMILY 17"/>
    <property type="match status" value="1"/>
</dbReference>
<comment type="subcellular location">
    <subcellularLocation>
        <location evidence="1">Membrane</location>
        <topology evidence="1">Multi-pass membrane protein</topology>
    </subcellularLocation>
</comment>
<dbReference type="GO" id="GO:0030672">
    <property type="term" value="C:synaptic vesicle membrane"/>
    <property type="evidence" value="ECO:0007669"/>
    <property type="project" value="TreeGrafter"/>
</dbReference>
<evidence type="ECO:0000256" key="4">
    <source>
        <dbReference type="ARBA" id="ARBA00023136"/>
    </source>
</evidence>
<protein>
    <recommendedName>
        <fullName evidence="8">Major facilitator superfamily (MFS) profile domain-containing protein</fullName>
    </recommendedName>
</protein>
<accession>A0A8W8I1S3</accession>
<dbReference type="GO" id="GO:0098700">
    <property type="term" value="P:neurotransmitter loading into synaptic vesicle"/>
    <property type="evidence" value="ECO:0007669"/>
    <property type="project" value="TreeGrafter"/>
</dbReference>
<keyword evidence="7" id="KW-1185">Reference proteome</keyword>
<evidence type="ECO:0000313" key="6">
    <source>
        <dbReference type="EnsemblMetazoa" id="G11913.1:cds"/>
    </source>
</evidence>
<dbReference type="InterPro" id="IPR050382">
    <property type="entry name" value="MFS_Na/Anion_cotransporter"/>
</dbReference>
<evidence type="ECO:0000256" key="1">
    <source>
        <dbReference type="ARBA" id="ARBA00004141"/>
    </source>
</evidence>
<feature type="transmembrane region" description="Helical" evidence="5">
    <location>
        <begin position="65"/>
        <end position="84"/>
    </location>
</feature>
<keyword evidence="3 5" id="KW-1133">Transmembrane helix</keyword>